<evidence type="ECO:0000313" key="1">
    <source>
        <dbReference type="EMBL" id="MDQ2091526.1"/>
    </source>
</evidence>
<dbReference type="AlphaFoldDB" id="A0AAE3WEG9"/>
<name>A0AAE3WEG9_9RHOB</name>
<keyword evidence="2" id="KW-1185">Reference proteome</keyword>
<gene>
    <name evidence="1" type="ORF">NO357_16615</name>
</gene>
<dbReference type="RefSeq" id="WP_306736815.1">
    <property type="nucleotide sequence ID" value="NZ_JANHAX010000005.1"/>
</dbReference>
<sequence>MSGTGKTATTRLLRGVSTGDVETVRDAWRDLLALGAAAVADIEARLESDAWAQPPKGPSGKYLGVLLALLSELDGTAFAAAIHRLQAGKLHPLHARTVKIMAGRLAENPLLSVDPGVPVYVADDLPGRTGIAAEIAGWCDTPGLELDTVSRIDVIGHVPGMDYLGRYNLFFSGIVLVWPGIELGPRWLRRLSREHTFYHEVGHHACGHVEGGQVTEQEREADAYAAKMMRAAHPVMVPVGRFLFWPFKGWARRKRLHSERLTE</sequence>
<reference evidence="1" key="2">
    <citation type="submission" date="2023-02" db="EMBL/GenBank/DDBJ databases">
        <title>'Rhodoalgimonas zhirmunskyi' gen. nov., isolated from a red alga.</title>
        <authorList>
            <person name="Nedashkovskaya O.I."/>
            <person name="Otstavnykh N.Y."/>
            <person name="Bystritskaya E.P."/>
            <person name="Balabanova L.A."/>
            <person name="Isaeva M.P."/>
        </authorList>
    </citation>
    <scope>NUCLEOTIDE SEQUENCE</scope>
    <source>
        <strain evidence="1">KCTC 52189</strain>
    </source>
</reference>
<dbReference type="Proteomes" id="UP001226762">
    <property type="component" value="Unassembled WGS sequence"/>
</dbReference>
<protein>
    <submittedName>
        <fullName evidence="1">Uncharacterized protein</fullName>
    </submittedName>
</protein>
<reference evidence="1" key="1">
    <citation type="submission" date="2022-07" db="EMBL/GenBank/DDBJ databases">
        <authorList>
            <person name="Otstavnykh N."/>
            <person name="Isaeva M."/>
            <person name="Bystritskaya E."/>
        </authorList>
    </citation>
    <scope>NUCLEOTIDE SEQUENCE</scope>
    <source>
        <strain evidence="1">KCTC 52189</strain>
    </source>
</reference>
<evidence type="ECO:0000313" key="2">
    <source>
        <dbReference type="Proteomes" id="UP001226762"/>
    </source>
</evidence>
<accession>A0AAE3WEG9</accession>
<comment type="caution">
    <text evidence="1">The sequence shown here is derived from an EMBL/GenBank/DDBJ whole genome shotgun (WGS) entry which is preliminary data.</text>
</comment>
<proteinExistence type="predicted"/>
<organism evidence="1 2">
    <name type="scientific">Marimonas arenosa</name>
    <dbReference type="NCBI Taxonomy" id="1795305"/>
    <lineage>
        <taxon>Bacteria</taxon>
        <taxon>Pseudomonadati</taxon>
        <taxon>Pseudomonadota</taxon>
        <taxon>Alphaproteobacteria</taxon>
        <taxon>Rhodobacterales</taxon>
        <taxon>Paracoccaceae</taxon>
        <taxon>Marimonas</taxon>
    </lineage>
</organism>
<dbReference type="EMBL" id="JANHAX010000005">
    <property type="protein sequence ID" value="MDQ2091526.1"/>
    <property type="molecule type" value="Genomic_DNA"/>
</dbReference>